<dbReference type="PANTHER" id="PTHR12214:SF4">
    <property type="entry name" value="INTRON LARGE COMPLEX COMPONENT GCFC2"/>
    <property type="match status" value="1"/>
</dbReference>
<dbReference type="GO" id="GO:0005634">
    <property type="term" value="C:nucleus"/>
    <property type="evidence" value="ECO:0007669"/>
    <property type="project" value="UniProtKB-SubCell"/>
</dbReference>
<evidence type="ECO:0000256" key="4">
    <source>
        <dbReference type="SAM" id="Coils"/>
    </source>
</evidence>
<comment type="similarity">
    <text evidence="2">Belongs to the GCF family.</text>
</comment>
<organism evidence="7 8">
    <name type="scientific">Mastacembelus armatus</name>
    <name type="common">zig-zag eel</name>
    <dbReference type="NCBI Taxonomy" id="205130"/>
    <lineage>
        <taxon>Eukaryota</taxon>
        <taxon>Metazoa</taxon>
        <taxon>Chordata</taxon>
        <taxon>Craniata</taxon>
        <taxon>Vertebrata</taxon>
        <taxon>Euteleostomi</taxon>
        <taxon>Actinopterygii</taxon>
        <taxon>Neopterygii</taxon>
        <taxon>Teleostei</taxon>
        <taxon>Neoteleostei</taxon>
        <taxon>Acanthomorphata</taxon>
        <taxon>Anabantaria</taxon>
        <taxon>Synbranchiformes</taxon>
        <taxon>Mastacembelidae</taxon>
        <taxon>Mastacembelus</taxon>
    </lineage>
</organism>
<keyword evidence="8" id="KW-1185">Reference proteome</keyword>
<dbReference type="Proteomes" id="UP000261640">
    <property type="component" value="Unplaced"/>
</dbReference>
<feature type="compositionally biased region" description="Basic residues" evidence="5">
    <location>
        <begin position="299"/>
        <end position="310"/>
    </location>
</feature>
<accession>A0A3Q3STP1</accession>
<evidence type="ECO:0000313" key="8">
    <source>
        <dbReference type="Proteomes" id="UP000261640"/>
    </source>
</evidence>
<feature type="compositionally biased region" description="Acidic residues" evidence="5">
    <location>
        <begin position="234"/>
        <end position="249"/>
    </location>
</feature>
<dbReference type="STRING" id="205130.ENSMAMP00000030410"/>
<dbReference type="Ensembl" id="ENSMAMT00000031206.2">
    <property type="protein sequence ID" value="ENSMAMP00000030410.2"/>
    <property type="gene ID" value="ENSMAMG00000020508.2"/>
</dbReference>
<feature type="compositionally biased region" description="Basic and acidic residues" evidence="5">
    <location>
        <begin position="250"/>
        <end position="281"/>
    </location>
</feature>
<evidence type="ECO:0000256" key="2">
    <source>
        <dbReference type="ARBA" id="ARBA00010801"/>
    </source>
</evidence>
<evidence type="ECO:0000256" key="3">
    <source>
        <dbReference type="ARBA" id="ARBA00023242"/>
    </source>
</evidence>
<dbReference type="GeneTree" id="ENSGT00390000000455"/>
<feature type="compositionally biased region" description="Polar residues" evidence="5">
    <location>
        <begin position="129"/>
        <end position="140"/>
    </location>
</feature>
<keyword evidence="3" id="KW-0539">Nucleus</keyword>
<dbReference type="Pfam" id="PF07842">
    <property type="entry name" value="GCFC"/>
    <property type="match status" value="2"/>
</dbReference>
<dbReference type="InParanoid" id="A0A3Q3STP1"/>
<feature type="coiled-coil region" evidence="4">
    <location>
        <begin position="334"/>
        <end position="368"/>
    </location>
</feature>
<feature type="region of interest" description="Disordered" evidence="5">
    <location>
        <begin position="1"/>
        <end position="110"/>
    </location>
</feature>
<evidence type="ECO:0000256" key="5">
    <source>
        <dbReference type="SAM" id="MobiDB-lite"/>
    </source>
</evidence>
<feature type="compositionally biased region" description="Basic and acidic residues" evidence="5">
    <location>
        <begin position="55"/>
        <end position="66"/>
    </location>
</feature>
<evidence type="ECO:0000259" key="6">
    <source>
        <dbReference type="Pfam" id="PF07842"/>
    </source>
</evidence>
<feature type="compositionally biased region" description="Low complexity" evidence="5">
    <location>
        <begin position="286"/>
        <end position="298"/>
    </location>
</feature>
<protein>
    <submittedName>
        <fullName evidence="7">GC-rich sequence DNA-binding factor 2</fullName>
    </submittedName>
</protein>
<dbReference type="PANTHER" id="PTHR12214">
    <property type="entry name" value="GC-RICH SEQUENCE DNA-BINDING FACTOR"/>
    <property type="match status" value="1"/>
</dbReference>
<dbReference type="GO" id="GO:0003677">
    <property type="term" value="F:DNA binding"/>
    <property type="evidence" value="ECO:0007669"/>
    <property type="project" value="InterPro"/>
</dbReference>
<dbReference type="InterPro" id="IPR022783">
    <property type="entry name" value="GCFC_dom"/>
</dbReference>
<dbReference type="GO" id="GO:0000398">
    <property type="term" value="P:mRNA splicing, via spliceosome"/>
    <property type="evidence" value="ECO:0007669"/>
    <property type="project" value="InterPro"/>
</dbReference>
<evidence type="ECO:0000313" key="7">
    <source>
        <dbReference type="Ensembl" id="ENSMAMP00000030410.2"/>
    </source>
</evidence>
<comment type="subcellular location">
    <subcellularLocation>
        <location evidence="1">Nucleus</location>
    </subcellularLocation>
</comment>
<evidence type="ECO:0000256" key="1">
    <source>
        <dbReference type="ARBA" id="ARBA00004123"/>
    </source>
</evidence>
<reference evidence="7" key="1">
    <citation type="submission" date="2025-08" db="UniProtKB">
        <authorList>
            <consortium name="Ensembl"/>
        </authorList>
    </citation>
    <scope>IDENTIFICATION</scope>
</reference>
<feature type="region of interest" description="Disordered" evidence="5">
    <location>
        <begin position="123"/>
        <end position="319"/>
    </location>
</feature>
<feature type="compositionally biased region" description="Basic and acidic residues" evidence="5">
    <location>
        <begin position="79"/>
        <end position="90"/>
    </location>
</feature>
<feature type="domain" description="GCF C-terminal" evidence="6">
    <location>
        <begin position="570"/>
        <end position="703"/>
    </location>
</feature>
<feature type="domain" description="GCF C-terminal" evidence="6">
    <location>
        <begin position="491"/>
        <end position="545"/>
    </location>
</feature>
<feature type="compositionally biased region" description="Basic residues" evidence="5">
    <location>
        <begin position="1"/>
        <end position="11"/>
    </location>
</feature>
<reference evidence="7" key="2">
    <citation type="submission" date="2025-09" db="UniProtKB">
        <authorList>
            <consortium name="Ensembl"/>
        </authorList>
    </citation>
    <scope>IDENTIFICATION</scope>
</reference>
<feature type="compositionally biased region" description="Low complexity" evidence="5">
    <location>
        <begin position="168"/>
        <end position="183"/>
    </location>
</feature>
<feature type="compositionally biased region" description="Basic and acidic residues" evidence="5">
    <location>
        <begin position="192"/>
        <end position="209"/>
    </location>
</feature>
<proteinExistence type="inferred from homology"/>
<keyword evidence="4" id="KW-0175">Coiled coil</keyword>
<sequence>MFNKKPRRNFRQRNGSSSDEADQQKNCTDGDGALAVINNNKPLKVPLGRGISCSSRREATPPKSDDSDGEYGEPLKVTTGDRRNDRDGGQKKTKTVLSFSDDKEDGEPVFKLKKSSDKAVLFQVKKNAPSPSKTTNSTGRYLNGQDYCSHNDHGDDQDYDSDTDEGGASSPLPSSASDSSCSATEPVIITGKEIEAARRQRCATREQKDFIPLGRDGQSSSGSTPDHYRRADEDARDLDDDDDDDDELDDHERRIEFAPRLKSIRERIAKKLGMRGEEGRRGGSPRGSETSSCSSSSSRPHRQRRKKTSKGVRIPKPLPPINVSMVKRRITGKLDSLKQVHRARQAELRRMEDDVESTKTSVETLEESSLEKQLKFYRAMTLYIHNLVECLQEKVVEINSLELELHTLLSDQMEALLAQRRQKVKEQADHLQHLSCDETGTAVVAEADFNIPEDTQLSPEEENQMQKKKADILIRSQAVFSDVHDDFCNVKRILSHFEEWRRSYSDSYHSAYISLCLPKLLNPIIRHQLLAWIPLKDSYGDIENLPWFTGLETFCHGHGHEELEETDRETFSNVIERTVLPKITAYVELVWDPLSCHQSVCLSDVCHRLREDYSIFEREQSKPVKALIEAVVRRLRSCVDEDVFIPLYPKKFLEDRSSPQCCFRDQQFWMALKLLGNMGKWDLLLPGSVLKELMLDRLLNRYLMITLCSQTHFCNTVCAYFCVPVYCRSAVVEVLKVLSTIRSYDSIMAVAEKYHYEDLIYSHQLLNQDTV</sequence>
<dbReference type="AlphaFoldDB" id="A0A3Q3STP1"/>
<name>A0A3Q3STP1_9TELE</name>
<dbReference type="InterPro" id="IPR012890">
    <property type="entry name" value="GCFC2-like"/>
</dbReference>